<organism evidence="1 2">
    <name type="scientific">Patella caerulea</name>
    <name type="common">Rayed Mediterranean limpet</name>
    <dbReference type="NCBI Taxonomy" id="87958"/>
    <lineage>
        <taxon>Eukaryota</taxon>
        <taxon>Metazoa</taxon>
        <taxon>Spiralia</taxon>
        <taxon>Lophotrochozoa</taxon>
        <taxon>Mollusca</taxon>
        <taxon>Gastropoda</taxon>
        <taxon>Patellogastropoda</taxon>
        <taxon>Patelloidea</taxon>
        <taxon>Patellidae</taxon>
        <taxon>Patella</taxon>
    </lineage>
</organism>
<sequence length="451" mass="50341">METGKIAGNDALVPFEDFDQGHLPEEWRHEELFELIKDAGKLVVRVKVTTESGEDLYSSGLVIKYGGSFAVQTNNKFITNVTMATGCEIEFSYDKEDRNDIIKCVGTGLVETSKLLDKTLVSFEPIPDFLNELNIMDDKYFLPDIETVNKDGVKETATSLIMTSLSQNKAYLFLPENEDVNKKADVKMRFCDGTVSDLTSNWITFEPIPDELKSNPHHDDYSTCKVLICTTVDGRTVGATTEFFSGQIVLEMPQPVTLEEAKNSAIYFYGDNDSEFLGTGLYFKKSILESARAINGLEINIPKADTTPENELLTQIFNSFWLLSFKPIPNPIQHDMSKRKNICKLLENVPGGVVVIGHPNGKRKVAAVGRIVRSGIYHDKENGDIGFEIIFEANSVKQDLVGSLVLCLRTGKIYHLKEVLSANGDEEADTCRAVLGIRLDQLFKVNKPKRD</sequence>
<proteinExistence type="predicted"/>
<dbReference type="AlphaFoldDB" id="A0AAN8K5M3"/>
<accession>A0AAN8K5M3</accession>
<dbReference type="EMBL" id="JAZGQO010000002">
    <property type="protein sequence ID" value="KAK6190471.1"/>
    <property type="molecule type" value="Genomic_DNA"/>
</dbReference>
<comment type="caution">
    <text evidence="1">The sequence shown here is derived from an EMBL/GenBank/DDBJ whole genome shotgun (WGS) entry which is preliminary data.</text>
</comment>
<reference evidence="1 2" key="1">
    <citation type="submission" date="2024-01" db="EMBL/GenBank/DDBJ databases">
        <title>The genome of the rayed Mediterranean limpet Patella caerulea (Linnaeus, 1758).</title>
        <authorList>
            <person name="Anh-Thu Weber A."/>
            <person name="Halstead-Nussloch G."/>
        </authorList>
    </citation>
    <scope>NUCLEOTIDE SEQUENCE [LARGE SCALE GENOMIC DNA]</scope>
    <source>
        <strain evidence="1">AATW-2023a</strain>
        <tissue evidence="1">Whole specimen</tissue>
    </source>
</reference>
<protein>
    <submittedName>
        <fullName evidence="1">Uncharacterized protein</fullName>
    </submittedName>
</protein>
<name>A0AAN8K5M3_PATCE</name>
<gene>
    <name evidence="1" type="ORF">SNE40_002333</name>
</gene>
<evidence type="ECO:0000313" key="1">
    <source>
        <dbReference type="EMBL" id="KAK6190471.1"/>
    </source>
</evidence>
<keyword evidence="2" id="KW-1185">Reference proteome</keyword>
<dbReference type="Proteomes" id="UP001347796">
    <property type="component" value="Unassembled WGS sequence"/>
</dbReference>
<evidence type="ECO:0000313" key="2">
    <source>
        <dbReference type="Proteomes" id="UP001347796"/>
    </source>
</evidence>